<dbReference type="RefSeq" id="WP_228212265.1">
    <property type="nucleotide sequence ID" value="NZ_OOGT01000129.1"/>
</dbReference>
<keyword evidence="1" id="KW-0488">Methylation</keyword>
<dbReference type="AlphaFoldDB" id="A0A2U3N100"/>
<dbReference type="SUPFAM" id="SSF54523">
    <property type="entry name" value="Pili subunits"/>
    <property type="match status" value="1"/>
</dbReference>
<evidence type="ECO:0000313" key="4">
    <source>
        <dbReference type="Proteomes" id="UP000245974"/>
    </source>
</evidence>
<gene>
    <name evidence="3" type="primary">xcpT</name>
    <name evidence="3" type="ORF">KPC_2544</name>
</gene>
<dbReference type="InterPro" id="IPR045584">
    <property type="entry name" value="Pilin-like"/>
</dbReference>
<evidence type="ECO:0000256" key="1">
    <source>
        <dbReference type="ARBA" id="ARBA00022481"/>
    </source>
</evidence>
<dbReference type="PRINTS" id="PR00813">
    <property type="entry name" value="BCTERIALGSPG"/>
</dbReference>
<accession>A0A2U3N100</accession>
<organism evidence="3 4">
    <name type="scientific">Acinetobacter stercoris</name>
    <dbReference type="NCBI Taxonomy" id="2126983"/>
    <lineage>
        <taxon>Bacteria</taxon>
        <taxon>Pseudomonadati</taxon>
        <taxon>Pseudomonadota</taxon>
        <taxon>Gammaproteobacteria</taxon>
        <taxon>Moraxellales</taxon>
        <taxon>Moraxellaceae</taxon>
        <taxon>Acinetobacter</taxon>
    </lineage>
</organism>
<dbReference type="GO" id="GO:0015627">
    <property type="term" value="C:type II protein secretion system complex"/>
    <property type="evidence" value="ECO:0007669"/>
    <property type="project" value="InterPro"/>
</dbReference>
<dbReference type="Pfam" id="PF07963">
    <property type="entry name" value="N_methyl"/>
    <property type="match status" value="1"/>
</dbReference>
<dbReference type="InParanoid" id="A0A2U3N100"/>
<protein>
    <submittedName>
        <fullName evidence="3">Type II secretion system protein G</fullName>
    </submittedName>
</protein>
<dbReference type="EMBL" id="OOGT01000129">
    <property type="protein sequence ID" value="SPL71366.1"/>
    <property type="molecule type" value="Genomic_DNA"/>
</dbReference>
<name>A0A2U3N100_9GAMM</name>
<dbReference type="Gene3D" id="3.30.700.10">
    <property type="entry name" value="Glycoprotein, Type 4 Pilin"/>
    <property type="match status" value="1"/>
</dbReference>
<feature type="transmembrane region" description="Helical" evidence="2">
    <location>
        <begin position="12"/>
        <end position="31"/>
    </location>
</feature>
<keyword evidence="2" id="KW-0812">Transmembrane</keyword>
<dbReference type="GO" id="GO:0015628">
    <property type="term" value="P:protein secretion by the type II secretion system"/>
    <property type="evidence" value="ECO:0007669"/>
    <property type="project" value="InterPro"/>
</dbReference>
<evidence type="ECO:0000313" key="3">
    <source>
        <dbReference type="EMBL" id="SPL71366.1"/>
    </source>
</evidence>
<sequence length="143" mass="16044">MFTLKNRYSGFTLIELMVVVIVMAILAAIAVPGYQHFVRKSWASKAEQRIQSIAVQLDRHKARNFNYLGFVLSADDAVLKNRTTIKYNISTDMDENGKLWAIKATSTDIKNYSFLMTSTGVKCKNITVSQMTFNDCGDGSGSW</sequence>
<evidence type="ECO:0000256" key="2">
    <source>
        <dbReference type="SAM" id="Phobius"/>
    </source>
</evidence>
<dbReference type="InterPro" id="IPR000983">
    <property type="entry name" value="Bac_GSPG_pilin"/>
</dbReference>
<reference evidence="4" key="1">
    <citation type="submission" date="2018-03" db="EMBL/GenBank/DDBJ databases">
        <authorList>
            <person name="Blom J."/>
        </authorList>
    </citation>
    <scope>NUCLEOTIDE SEQUENCE [LARGE SCALE GENOMIC DNA]</scope>
    <source>
        <strain evidence="4">KPC-SM-21</strain>
    </source>
</reference>
<dbReference type="PROSITE" id="PS00409">
    <property type="entry name" value="PROKAR_NTER_METHYL"/>
    <property type="match status" value="1"/>
</dbReference>
<proteinExistence type="predicted"/>
<keyword evidence="4" id="KW-1185">Reference proteome</keyword>
<dbReference type="InterPro" id="IPR012902">
    <property type="entry name" value="N_methyl_site"/>
</dbReference>
<dbReference type="NCBIfam" id="TIGR02532">
    <property type="entry name" value="IV_pilin_GFxxxE"/>
    <property type="match status" value="1"/>
</dbReference>
<keyword evidence="2" id="KW-1133">Transmembrane helix</keyword>
<keyword evidence="2" id="KW-0472">Membrane</keyword>
<dbReference type="Pfam" id="PF16732">
    <property type="entry name" value="ComP_DUS"/>
    <property type="match status" value="1"/>
</dbReference>
<dbReference type="GO" id="GO:0043683">
    <property type="term" value="P:type IV pilus assembly"/>
    <property type="evidence" value="ECO:0007669"/>
    <property type="project" value="InterPro"/>
</dbReference>
<dbReference type="Proteomes" id="UP000245974">
    <property type="component" value="Unassembled WGS sequence"/>
</dbReference>
<dbReference type="InterPro" id="IPR031982">
    <property type="entry name" value="PilE-like"/>
</dbReference>